<organism evidence="2">
    <name type="scientific">marine metagenome</name>
    <dbReference type="NCBI Taxonomy" id="408172"/>
    <lineage>
        <taxon>unclassified sequences</taxon>
        <taxon>metagenomes</taxon>
        <taxon>ecological metagenomes</taxon>
    </lineage>
</organism>
<dbReference type="Gene3D" id="3.40.720.10">
    <property type="entry name" value="Alkaline Phosphatase, subunit A"/>
    <property type="match status" value="1"/>
</dbReference>
<name>A0A382IAV6_9ZZZZ</name>
<keyword evidence="1" id="KW-1133">Transmembrane helix</keyword>
<feature type="non-terminal residue" evidence="2">
    <location>
        <position position="279"/>
    </location>
</feature>
<keyword evidence="1" id="KW-0472">Membrane</keyword>
<feature type="transmembrane region" description="Helical" evidence="1">
    <location>
        <begin position="28"/>
        <end position="50"/>
    </location>
</feature>
<evidence type="ECO:0008006" key="3">
    <source>
        <dbReference type="Google" id="ProtNLM"/>
    </source>
</evidence>
<keyword evidence="1" id="KW-0812">Transmembrane</keyword>
<dbReference type="Pfam" id="PF01663">
    <property type="entry name" value="Phosphodiest"/>
    <property type="match status" value="1"/>
</dbReference>
<feature type="non-terminal residue" evidence="2">
    <location>
        <position position="1"/>
    </location>
</feature>
<accession>A0A382IAV6</accession>
<sequence>VVCKCLVCTVLLASRAEAYVGPGAGFALAGSFWTALVLVVALLSIFLLPLRMTLKWWRRRRAQSRAKARRVVVVGLDGFDPKLARRFMAEGGLPHLTRLAEEGTFCDLQTTLPALTPSAWSTFATGVDASRHNIYDFITRHRGNYQPLLSSARLGPARRHVQIGPYRFPLGKPRIENLRKSQPFWKSLGQQGIFSSIIRVPITFPAEKFNGLLLAGMCVPDLRGTQGEFTLFTSDREHANISQGQVVVVEVAGNRVQAQLTGPSNPIRGDGGALAVDLI</sequence>
<protein>
    <recommendedName>
        <fullName evidence="3">Nucleotide pyrophosphatase</fullName>
    </recommendedName>
</protein>
<evidence type="ECO:0000256" key="1">
    <source>
        <dbReference type="SAM" id="Phobius"/>
    </source>
</evidence>
<dbReference type="AlphaFoldDB" id="A0A382IAV6"/>
<reference evidence="2" key="1">
    <citation type="submission" date="2018-05" db="EMBL/GenBank/DDBJ databases">
        <authorList>
            <person name="Lanie J.A."/>
            <person name="Ng W.-L."/>
            <person name="Kazmierczak K.M."/>
            <person name="Andrzejewski T.M."/>
            <person name="Davidsen T.M."/>
            <person name="Wayne K.J."/>
            <person name="Tettelin H."/>
            <person name="Glass J.I."/>
            <person name="Rusch D."/>
            <person name="Podicherti R."/>
            <person name="Tsui H.-C.T."/>
            <person name="Winkler M.E."/>
        </authorList>
    </citation>
    <scope>NUCLEOTIDE SEQUENCE</scope>
</reference>
<dbReference type="EMBL" id="UINC01066057">
    <property type="protein sequence ID" value="SVB96369.1"/>
    <property type="molecule type" value="Genomic_DNA"/>
</dbReference>
<evidence type="ECO:0000313" key="2">
    <source>
        <dbReference type="EMBL" id="SVB96369.1"/>
    </source>
</evidence>
<dbReference type="InterPro" id="IPR017850">
    <property type="entry name" value="Alkaline_phosphatase_core_sf"/>
</dbReference>
<gene>
    <name evidence="2" type="ORF">METZ01_LOCUS249223</name>
</gene>
<dbReference type="InterPro" id="IPR002591">
    <property type="entry name" value="Phosphodiest/P_Trfase"/>
</dbReference>
<dbReference type="SUPFAM" id="SSF53649">
    <property type="entry name" value="Alkaline phosphatase-like"/>
    <property type="match status" value="1"/>
</dbReference>
<proteinExistence type="predicted"/>